<evidence type="ECO:0000256" key="1">
    <source>
        <dbReference type="ARBA" id="ARBA00004123"/>
    </source>
</evidence>
<dbReference type="InterPro" id="IPR022031">
    <property type="entry name" value="Rif1_N"/>
</dbReference>
<evidence type="ECO:0000256" key="6">
    <source>
        <dbReference type="ARBA" id="ARBA00023306"/>
    </source>
</evidence>
<dbReference type="PANTHER" id="PTHR22928">
    <property type="entry name" value="TELOMERE-ASSOCIATED PROTEIN RIF1"/>
    <property type="match status" value="1"/>
</dbReference>
<sequence length="2480" mass="281609">MTMNCPRVEKILGILRDESMVAKHASVLTYLRSDIAKVKLKEQMNDTQIVELCKELVAQVSKSNKHEKNTNFSKRSEETKITLQSFLKNFANDDLKFFKIISRINRRKRLRIFEVLNSIEIDVLLLLMKDSMSINFINDCLQMVQPNSMEWLGTNACTDSIQPLIEVQTQILTDEQYNEEQLINHTLTMIHRLYEHAVNNSSNLNIELIHPLIFERVIPLAYMGHKRQRTPALVTLNQALNTNLISYIKDKHFNLWTQFKQTLSDTYCRRISLLVKAVEHDWSQQWCLSIKMLGTDLHRGAELINNLLNVEEKAFKSPDMAVRKEAFESWKYLIDNFALDPAELATSRRIKLLCIPLNAKNSKTEMIAVSKLETWWHLIAKLYPNVDKLLNQVIGQFLNFCFGPLGDTPLLSTKCDVVASPGKRFHNTKLLAVDALLQLLIQESMDRLRIPCFIKERIPTAVSSVVFQECYKSFFHCVSEAVLMIHELKENELNNRDKLNEMLWSNLLLYIQQSSSEQKSHMYKELLFIVDEVINHITDSSSIIHSLFNVIVNELVKVTQHFTYRGTTLMNLLLKFLSPVILKNADKKNSNYVIHLISHIIKPKNVDVYHVDTLTFIKSVLAKMGLLIEHEMNLFIHELWCALAELMIQYMADDKQINEGTGINHNFEAIQLLITFPIQNIFWQNTEKITKMIKLWRELYIQFEIKADLITTVQPNEILDNFTKIMKDSLIKNKKCYNLIALSLDALTSTINYETLLSKNNIPPLITLLRDIIIVALTEMNENTIESSLKVTSSILITVYGLSQTHALIYLDVLKPSIEHMLEFEYAVSVEKEIINTWEIVVIILRGLAQLLTHEFILSYQKAIILALCHKNNEISVQAMSLIDIKNNLNEEVKVLFDEFEKVAQNKLQNRQNSEQKNNDDSIKHVKITGSFLNRKVASPRTVISTTKDNEKKKKSVVTLPPPPEPDSQDYVVIKNDVKLDINRLTEHQKESLRRHRDDIPAMYNDLSQSASHNIQLFENFFGNHSSGTNEEKNENENINANILTNSEANKENNVTSHGDTINNKNEKQDALPVKKTEEEKINSIIETNQVKNNIELETGTETQVSLVVDDRRNLIEKIADAETVDSFIPKIIPKKLNFTSDDELLNESDNAKRFSQSKSEESCKQHQQQEIINNIGSKTDDDDDDAGSQSLELSHSVKRGCRRSKTSKVNEKSLRSTRLSNNYEGQSEQNRKRKATSKYESERSPINKRRRYTISSYSSSDTLSDPESINSMEGGNNHGGLVDENLPKRTKKEMSRLQINMVFDNKMPSKLRSKSVGENIHDNNSKRKINKNYSDKNIVPNSSSQKLIKKHKRKNISSSTEVNIESLKIQKLNISSEYNSVKEVTEKLSSIKNTQDNDACNNLEISNQDHSTENSSPINRNRPSKPVDDEEEVVENSQKTNTLIRSPHRRKHGEQLQIDSWMKTSPKKIIADGAFDNTSPRTNSNCQQIENNQKSLPEESNKLITPDSIFMSPKSNKVSPKSKPFMACRGAHMLGLVTKLAIGEKNKSSDKIESLENEISKKFKLSKESENDGSSTKKERTSILKEPDRIGSPSGSRQEKIFKNMKSNDCVSSPPKRFSKLKNDGEKISPKFEKTMSQKCTKTSKKGNDTEGCMLDEKDELPILEWSNSNPPSLTASPSISILKRQRQTVLDADNDVTPSKRKRVSFADPPVSREMGYEVMSGVSDVPSKSGQFRSLADRADTPIKIKQPKVRTIQIDIENSDQLLDDTSNIEESLTTDGIDISHTENDLLSEASNKLKDKMENCDITNTFADNSSKKIEKVVDDTVIIDNVNSIDETNVVETLSNSHTISNNNELKINTPHQLFKRKTDDSDDLLAFNITDDIARSQVLKTSDNNSKPSGLEDTIDIQNISNLNFTVDSDELCCSKLPRTSTQIDSMTTMAHCDTLPVTDSMFLSGIISQGSLPTQQSLILSQPHTMDGNNSICPTLSDCKEPINPIINSLVDPLWVKNLSNYFALHGIKTIGDLAQLSEREVARFPVKGKPKVDYIKQVLDKFSLSHSSSLERRITKKNESKISEADKKTPNMNQKNAEIVDDIFDLNTHNNKDDENNDIAVMKKTSSPINQALSDDSITEKNIETTKELLEKNVITSKVHNYGSVILDTSISPVPKHSVVIDQTTGLNSPTSTVMNTAVTTTDHPSTLPTKSEEAENIERVLNEIDPIILLQNAMKRNKIEDIIAQYKIKMQQESEVGKLTKEKIEILEPNIYPETEFKNACLNYGLTKVLEYLPTVFNMENQFFTKVLNTYGMSIPEDEYLNALDLSQIKKAISKKCSSSELCEMLSNVLINEDKNGINTPLTEVSNLSTMLKRMPVDSIISHTITNNELIPSSSLLEIALQNNNCDTITRTLATRFPNVTESIINDNVSADAFMAYINKSQLSKDKLLDIYRLICDKLNPGQLLDAHNEIMKKKLSFLDTDKLQ</sequence>
<comment type="caution">
    <text evidence="9">The sequence shown here is derived from an EMBL/GenBank/DDBJ whole genome shotgun (WGS) entry which is preliminary data.</text>
</comment>
<proteinExistence type="predicted"/>
<protein>
    <recommendedName>
        <fullName evidence="8">Telomere-associated protein Rif1 N-terminal domain-containing protein</fullName>
    </recommendedName>
</protein>
<feature type="region of interest" description="Disordered" evidence="7">
    <location>
        <begin position="943"/>
        <end position="970"/>
    </location>
</feature>
<dbReference type="PANTHER" id="PTHR22928:SF3">
    <property type="entry name" value="TELOMERE-ASSOCIATED PROTEIN RIF1"/>
    <property type="match status" value="1"/>
</dbReference>
<evidence type="ECO:0000256" key="2">
    <source>
        <dbReference type="ARBA" id="ARBA00004574"/>
    </source>
</evidence>
<reference evidence="9" key="2">
    <citation type="submission" date="2023-03" db="EMBL/GenBank/DDBJ databases">
        <authorList>
            <person name="Inwood S.N."/>
            <person name="Skelly J.G."/>
            <person name="Guhlin J."/>
            <person name="Harrop T.W.R."/>
            <person name="Goldson S.G."/>
            <person name="Dearden P.K."/>
        </authorList>
    </citation>
    <scope>NUCLEOTIDE SEQUENCE</scope>
    <source>
        <strain evidence="9">Lincoln</strain>
        <tissue evidence="9">Whole body</tissue>
    </source>
</reference>
<feature type="domain" description="Telomere-associated protein Rif1 N-terminal" evidence="8">
    <location>
        <begin position="255"/>
        <end position="390"/>
    </location>
</feature>
<feature type="region of interest" description="Disordered" evidence="7">
    <location>
        <begin position="1175"/>
        <end position="1287"/>
    </location>
</feature>
<organism evidence="9 10">
    <name type="scientific">Microctonus hyperodae</name>
    <name type="common">Parasitoid wasp</name>
    <dbReference type="NCBI Taxonomy" id="165561"/>
    <lineage>
        <taxon>Eukaryota</taxon>
        <taxon>Metazoa</taxon>
        <taxon>Ecdysozoa</taxon>
        <taxon>Arthropoda</taxon>
        <taxon>Hexapoda</taxon>
        <taxon>Insecta</taxon>
        <taxon>Pterygota</taxon>
        <taxon>Neoptera</taxon>
        <taxon>Endopterygota</taxon>
        <taxon>Hymenoptera</taxon>
        <taxon>Apocrita</taxon>
        <taxon>Ichneumonoidea</taxon>
        <taxon>Braconidae</taxon>
        <taxon>Euphorinae</taxon>
        <taxon>Microctonus</taxon>
    </lineage>
</organism>
<evidence type="ECO:0000313" key="9">
    <source>
        <dbReference type="EMBL" id="KAK0174305.1"/>
    </source>
</evidence>
<feature type="compositionally biased region" description="Polar residues" evidence="7">
    <location>
        <begin position="1396"/>
        <end position="1422"/>
    </location>
</feature>
<keyword evidence="10" id="KW-1185">Reference proteome</keyword>
<dbReference type="GO" id="GO:0140445">
    <property type="term" value="C:chromosome, telomeric repeat region"/>
    <property type="evidence" value="ECO:0007669"/>
    <property type="project" value="TreeGrafter"/>
</dbReference>
<keyword evidence="5" id="KW-0539">Nucleus</keyword>
<accession>A0AA39FRS8</accession>
<dbReference type="Proteomes" id="UP001168972">
    <property type="component" value="Unassembled WGS sequence"/>
</dbReference>
<feature type="region of interest" description="Disordered" evidence="7">
    <location>
        <begin position="1396"/>
        <end position="1464"/>
    </location>
</feature>
<feature type="compositionally biased region" description="Low complexity" evidence="7">
    <location>
        <begin position="1254"/>
        <end position="1270"/>
    </location>
</feature>
<comment type="subcellular location">
    <subcellularLocation>
        <location evidence="2">Chromosome</location>
        <location evidence="2">Telomere</location>
    </subcellularLocation>
    <subcellularLocation>
        <location evidence="1">Nucleus</location>
    </subcellularLocation>
</comment>
<keyword evidence="6" id="KW-0131">Cell cycle</keyword>
<gene>
    <name evidence="9" type="ORF">PV327_010970</name>
</gene>
<evidence type="ECO:0000256" key="5">
    <source>
        <dbReference type="ARBA" id="ARBA00023242"/>
    </source>
</evidence>
<feature type="compositionally biased region" description="Polar residues" evidence="7">
    <location>
        <begin position="1217"/>
        <end position="1229"/>
    </location>
</feature>
<dbReference type="Pfam" id="PF12231">
    <property type="entry name" value="Rif1_N"/>
    <property type="match status" value="1"/>
</dbReference>
<name>A0AA39FRS8_MICHY</name>
<keyword evidence="4" id="KW-0779">Telomere</keyword>
<evidence type="ECO:0000256" key="4">
    <source>
        <dbReference type="ARBA" id="ARBA00022895"/>
    </source>
</evidence>
<feature type="compositionally biased region" description="Basic residues" evidence="7">
    <location>
        <begin position="1197"/>
        <end position="1207"/>
    </location>
</feature>
<evidence type="ECO:0000256" key="7">
    <source>
        <dbReference type="SAM" id="MobiDB-lite"/>
    </source>
</evidence>
<evidence type="ECO:0000259" key="8">
    <source>
        <dbReference type="Pfam" id="PF12231"/>
    </source>
</evidence>
<feature type="compositionally biased region" description="Basic and acidic residues" evidence="7">
    <location>
        <begin position="1566"/>
        <end position="1590"/>
    </location>
</feature>
<evidence type="ECO:0000256" key="3">
    <source>
        <dbReference type="ARBA" id="ARBA00022454"/>
    </source>
</evidence>
<feature type="region of interest" description="Disordered" evidence="7">
    <location>
        <begin position="1566"/>
        <end position="1624"/>
    </location>
</feature>
<reference evidence="9" key="1">
    <citation type="journal article" date="2023" name="bioRxiv">
        <title>Scaffold-level genome assemblies of two parasitoid biocontrol wasps reveal the parthenogenesis mechanism and an associated novel virus.</title>
        <authorList>
            <person name="Inwood S."/>
            <person name="Skelly J."/>
            <person name="Guhlin J."/>
            <person name="Harrop T."/>
            <person name="Goldson S."/>
            <person name="Dearden P."/>
        </authorList>
    </citation>
    <scope>NUCLEOTIDE SEQUENCE</scope>
    <source>
        <strain evidence="9">Lincoln</strain>
        <tissue evidence="9">Whole body</tissue>
    </source>
</reference>
<feature type="compositionally biased region" description="Polar residues" evidence="7">
    <location>
        <begin position="1436"/>
        <end position="1445"/>
    </location>
</feature>
<evidence type="ECO:0000313" key="10">
    <source>
        <dbReference type="Proteomes" id="UP001168972"/>
    </source>
</evidence>
<dbReference type="GO" id="GO:0000723">
    <property type="term" value="P:telomere maintenance"/>
    <property type="evidence" value="ECO:0007669"/>
    <property type="project" value="TreeGrafter"/>
</dbReference>
<dbReference type="EMBL" id="JAQQBR010000016">
    <property type="protein sequence ID" value="KAK0174305.1"/>
    <property type="molecule type" value="Genomic_DNA"/>
</dbReference>
<dbReference type="GO" id="GO:0005634">
    <property type="term" value="C:nucleus"/>
    <property type="evidence" value="ECO:0007669"/>
    <property type="project" value="UniProtKB-SubCell"/>
</dbReference>
<feature type="region of interest" description="Disordered" evidence="7">
    <location>
        <begin position="1635"/>
        <end position="1654"/>
    </location>
</feature>
<keyword evidence="3" id="KW-0158">Chromosome</keyword>